<name>A0A7Z9BG28_9CYAN</name>
<dbReference type="PROSITE" id="PS50109">
    <property type="entry name" value="HIS_KIN"/>
    <property type="match status" value="1"/>
</dbReference>
<dbReference type="Gene3D" id="3.40.50.2300">
    <property type="match status" value="1"/>
</dbReference>
<dbReference type="SMART" id="SM00448">
    <property type="entry name" value="REC"/>
    <property type="match status" value="1"/>
</dbReference>
<dbReference type="InterPro" id="IPR053159">
    <property type="entry name" value="Hybrid_Histidine_Kinase"/>
</dbReference>
<evidence type="ECO:0000259" key="12">
    <source>
        <dbReference type="PROSITE" id="PS50110"/>
    </source>
</evidence>
<dbReference type="SUPFAM" id="SSF52172">
    <property type="entry name" value="CheY-like"/>
    <property type="match status" value="1"/>
</dbReference>
<comment type="catalytic activity">
    <reaction evidence="1">
        <text>ATP + protein L-histidine = ADP + protein N-phospho-L-histidine.</text>
        <dbReference type="EC" id="2.7.13.3"/>
    </reaction>
</comment>
<dbReference type="OrthoDB" id="9801841at2"/>
<dbReference type="SUPFAM" id="SSF48452">
    <property type="entry name" value="TPR-like"/>
    <property type="match status" value="1"/>
</dbReference>
<evidence type="ECO:0000256" key="6">
    <source>
        <dbReference type="ARBA" id="ARBA00022777"/>
    </source>
</evidence>
<feature type="modified residue" description="4-aspartylphosphate" evidence="9">
    <location>
        <position position="1844"/>
    </location>
</feature>
<comment type="caution">
    <text evidence="13">The sequence shown here is derived from an EMBL/GenBank/DDBJ whole genome shotgun (WGS) entry which is preliminary data.</text>
</comment>
<dbReference type="SUPFAM" id="SSF56112">
    <property type="entry name" value="Protein kinase-like (PK-like)"/>
    <property type="match status" value="1"/>
</dbReference>
<dbReference type="InterPro" id="IPR003661">
    <property type="entry name" value="HisK_dim/P_dom"/>
</dbReference>
<dbReference type="InterPro" id="IPR004358">
    <property type="entry name" value="Sig_transdc_His_kin-like_C"/>
</dbReference>
<dbReference type="Gene3D" id="1.10.510.10">
    <property type="entry name" value="Transferase(Phosphotransferase) domain 1"/>
    <property type="match status" value="1"/>
</dbReference>
<dbReference type="SMART" id="SM00388">
    <property type="entry name" value="HisKA"/>
    <property type="match status" value="1"/>
</dbReference>
<dbReference type="Pfam" id="PF01590">
    <property type="entry name" value="GAF"/>
    <property type="match status" value="1"/>
</dbReference>
<dbReference type="CDD" id="cd14014">
    <property type="entry name" value="STKc_PknB_like"/>
    <property type="match status" value="1"/>
</dbReference>
<keyword evidence="14" id="KW-1185">Reference proteome</keyword>
<evidence type="ECO:0000313" key="14">
    <source>
        <dbReference type="Proteomes" id="UP000182190"/>
    </source>
</evidence>
<evidence type="ECO:0000259" key="11">
    <source>
        <dbReference type="PROSITE" id="PS50109"/>
    </source>
</evidence>
<dbReference type="Pfam" id="PF13191">
    <property type="entry name" value="AAA_16"/>
    <property type="match status" value="1"/>
</dbReference>
<dbReference type="InterPro" id="IPR000719">
    <property type="entry name" value="Prot_kinase_dom"/>
</dbReference>
<dbReference type="InterPro" id="IPR036097">
    <property type="entry name" value="HisK_dim/P_sf"/>
</dbReference>
<gene>
    <name evidence="13" type="ORF">PL9631_1040111</name>
</gene>
<dbReference type="InterPro" id="IPR003018">
    <property type="entry name" value="GAF"/>
</dbReference>
<evidence type="ECO:0000256" key="9">
    <source>
        <dbReference type="PROSITE-ProRule" id="PRU00169"/>
    </source>
</evidence>
<dbReference type="PANTHER" id="PTHR43642">
    <property type="entry name" value="HYBRID SIGNAL TRANSDUCTION HISTIDINE KINASE G"/>
    <property type="match status" value="1"/>
</dbReference>
<dbReference type="InterPro" id="IPR029016">
    <property type="entry name" value="GAF-like_dom_sf"/>
</dbReference>
<evidence type="ECO:0000256" key="5">
    <source>
        <dbReference type="ARBA" id="ARBA00022679"/>
    </source>
</evidence>
<dbReference type="PROSITE" id="PS50011">
    <property type="entry name" value="PROTEIN_KINASE_DOM"/>
    <property type="match status" value="1"/>
</dbReference>
<dbReference type="GO" id="GO:0005524">
    <property type="term" value="F:ATP binding"/>
    <property type="evidence" value="ECO:0007669"/>
    <property type="project" value="InterPro"/>
</dbReference>
<dbReference type="PROSITE" id="PS50110">
    <property type="entry name" value="RESPONSE_REGULATORY"/>
    <property type="match status" value="1"/>
</dbReference>
<dbReference type="Proteomes" id="UP000182190">
    <property type="component" value="Unassembled WGS sequence"/>
</dbReference>
<organism evidence="13 14">
    <name type="scientific">Planktothrix paucivesiculata PCC 9631</name>
    <dbReference type="NCBI Taxonomy" id="671071"/>
    <lineage>
        <taxon>Bacteria</taxon>
        <taxon>Bacillati</taxon>
        <taxon>Cyanobacteriota</taxon>
        <taxon>Cyanophyceae</taxon>
        <taxon>Oscillatoriophycideae</taxon>
        <taxon>Oscillatoriales</taxon>
        <taxon>Microcoleaceae</taxon>
        <taxon>Planktothrix</taxon>
    </lineage>
</organism>
<keyword evidence="7" id="KW-0902">Two-component regulatory system</keyword>
<accession>A0A7Z9BG28</accession>
<keyword evidence="5 13" id="KW-0808">Transferase</keyword>
<dbReference type="SUPFAM" id="SSF55781">
    <property type="entry name" value="GAF domain-like"/>
    <property type="match status" value="1"/>
</dbReference>
<dbReference type="InterPro" id="IPR011009">
    <property type="entry name" value="Kinase-like_dom_sf"/>
</dbReference>
<dbReference type="InterPro" id="IPR001789">
    <property type="entry name" value="Sig_transdc_resp-reg_receiver"/>
</dbReference>
<dbReference type="Pfam" id="PF02518">
    <property type="entry name" value="HATPase_c"/>
    <property type="match status" value="1"/>
</dbReference>
<evidence type="ECO:0000256" key="3">
    <source>
        <dbReference type="ARBA" id="ARBA00012438"/>
    </source>
</evidence>
<dbReference type="Pfam" id="PF00069">
    <property type="entry name" value="Pkinase"/>
    <property type="match status" value="1"/>
</dbReference>
<dbReference type="InterPro" id="IPR036890">
    <property type="entry name" value="HATPase_C_sf"/>
</dbReference>
<sequence length="2017" mass="227125">MNTPISNYQIIEQIYQSGNSVVYRGIRQEDHQPIILKVLKEDYPTSSELTRYKQEYQITQNLNIDGVIKVYSLETYQRRFMIILEDFGASSLNQFIQNHSTPEKQYIFSTDQFLKIAIKLTKILGEIHASGVIHKDINPANIVFNPKGEKLKIIDFGISTTFTRENPILKNPNLLEGTLAYISPEQTGRMNCSLDYRTDFYSLGVTFYELLTGHLPFETQDSLELVHCHIAKQPIPPHEIQPTIPMVLSKIVMKLMEKIAGNRYQSTLGIQADLEYCLNQLQTDKIIQNFPLATQDITDKFQVSQRLYGRETEVHQLLTAFARVTSSEQQKIRKGETENHKIEMILVTGYAGIGKSSLVQEIYQPITEKKGYFISGKFDQLQRNIPYFAVVNAFKELVKQLLSESSEQLNQWREKLLTVLGINGQVIIDVIPDVELIIGKQSPVAEIGLQESQNRFNFVFKNFIQALCTKDNPLVIFLDDLQWTDGASLKLIELILTDGNIQNLLIIGAYRDNEIHPTHSLMLMINQLNQAELKINYIHLKPLTLEAVSQLIADTLYGDIVSVKSLAELVLKKTEGNPFFMNEFLKMLHSENLLSFTYGKRSKGFWHWDIDKIEDQNITDNVVNLMINKIKKLPELTQETLQFAACIGAFFDLNTLTIISKSSASKVYKELSFALESGLILTNSELDDQLLIQDYKFSHDRVQQAAYALIDPIQKQEIHLQIGCLLLENIQPEILSEEVFEIVDHLNLGLVNRQNIASVLGQKIDENAIAKLNLIAGKKAKSANAYEAAAEYFNQGLNFLDQTSWQTAYPLTLALHQAAIEVAYLKGDFQEMETWGNIILNQAKNALDTVKVYDAKIQALVSQGDLKAAIKIGLEALKILRISLPEKPNHSDINNSLKQTALLLNEYQIKDLINLPLMVDSQALAAMYILSSITASAYISDPELFLLVTTSQINLSIQYGNTTESAMGYACYGALLCGVIEDIESGYQFGILASNLVKKLNAQKIKAKVDDALAGHIIAWKDHCQKIRSIAIEGYYSGLENGELEFSSYCGFWVCVSPYFVGHELRDIEQEMASYSEAISQTQEAAVNWIAIFWQAIQNLLGESENPTQLTGNIYNEKLSLPRAISSSDRVQINFFYLNKLILSYLFGQDNQAQDNAILAEQHLEGVMGMIVVPIFYFYDSLVHLRLLTSAVSSETELWINRVNQNQNKMQKWADHAPANFLNKFYLVEAEKSRVMGKILEAEDYYEKAIHRAAENKFIQEEALAYELAAEFYLGRGRLKIAQTYMKEAHYLYKRWGAKAKVDDLETKYPQLISSLSTITNIHHTLNINSQSTTGTQSDKVLDLAAVIKASQAISGEILIDKLLTILMKILIENAGAQLGYLIVKTENQWLIEAEGSADSKAIKVLQSISVDQSFLVAHSIINYVINTGETVVLKNASCEGKFISDPYIRAKQSKSILCLPLINQGRLTSIMYLENNLAMGAFTRDRLEILKLLSTQAAIAIENAKLYANLAESNRTLETKVSERTAELVIAKQKAEAAADSKSTFLANMSHELRSPLNAILGFTQVLLKSSDLSSEHREKIQIIHRSAEHLLALISDVLDMAKIESGFTTLNPLNFNLFNFLKNLKEMFDLKAREKRLDFVLEYGSDLPETVFYDEIKLRQVLINLLSNAFKFTSFGRISLRAKLKLINPQNSLEFEVEDQGCGIFSDDLEKVFQPFIQTKAGQQVQGGTGLGLAISHHFIQLMGGKINVESEVGTGTIFKVNIPYQSMAGSDLENSENNSQVIALEPDAQNHKILIIDNHPDTRLLLIELLQPLNLDIREASNEIEGIQTWETWQPDLILIDVQMLTQKGDKVTQKIREKEREKAELEPFKPVKIIAITASLFDPDSDQNRAMGYDYLISKPFSEADIFAAISGQIDVKMGYSGGELPLEETSNSINPNPEILSVSLLTRLGALTPELINQLEQAVIRLNTSLIESISKEISANDPVLSEAIQRFVDDFDHSTLWDLIQSAKVQK</sequence>
<protein>
    <recommendedName>
        <fullName evidence="8">Circadian input-output histidine kinase CikA</fullName>
        <ecNumber evidence="3">2.7.13.3</ecNumber>
    </recommendedName>
</protein>
<dbReference type="InterPro" id="IPR005467">
    <property type="entry name" value="His_kinase_dom"/>
</dbReference>
<dbReference type="CDD" id="cd16922">
    <property type="entry name" value="HATPase_EvgS-ArcB-TorS-like"/>
    <property type="match status" value="1"/>
</dbReference>
<dbReference type="SUPFAM" id="SSF52540">
    <property type="entry name" value="P-loop containing nucleoside triphosphate hydrolases"/>
    <property type="match status" value="1"/>
</dbReference>
<feature type="domain" description="Histidine kinase" evidence="11">
    <location>
        <begin position="1549"/>
        <end position="1769"/>
    </location>
</feature>
<dbReference type="FunFam" id="3.30.565.10:FF:000010">
    <property type="entry name" value="Sensor histidine kinase RcsC"/>
    <property type="match status" value="1"/>
</dbReference>
<dbReference type="RefSeq" id="WP_083623570.1">
    <property type="nucleotide sequence ID" value="NZ_LR735026.1"/>
</dbReference>
<dbReference type="InterPro" id="IPR011990">
    <property type="entry name" value="TPR-like_helical_dom_sf"/>
</dbReference>
<dbReference type="PANTHER" id="PTHR43642:SF1">
    <property type="entry name" value="HYBRID SIGNAL TRANSDUCTION HISTIDINE KINASE G"/>
    <property type="match status" value="1"/>
</dbReference>
<comment type="similarity">
    <text evidence="2">In the N-terminal section; belongs to the phytochrome family.</text>
</comment>
<dbReference type="EC" id="2.7.13.3" evidence="3"/>
<keyword evidence="6 13" id="KW-0418">Kinase</keyword>
<evidence type="ECO:0000256" key="8">
    <source>
        <dbReference type="ARBA" id="ARBA00074306"/>
    </source>
</evidence>
<dbReference type="EMBL" id="CZCS02000007">
    <property type="protein sequence ID" value="VXD11993.1"/>
    <property type="molecule type" value="Genomic_DNA"/>
</dbReference>
<reference evidence="13" key="1">
    <citation type="submission" date="2019-10" db="EMBL/GenBank/DDBJ databases">
        <authorList>
            <consortium name="Genoscope - CEA"/>
            <person name="William W."/>
        </authorList>
    </citation>
    <scope>NUCLEOTIDE SEQUENCE [LARGE SCALE GENOMIC DNA]</scope>
    <source>
        <strain evidence="13">BBR_PRJEB10994</strain>
    </source>
</reference>
<dbReference type="Pfam" id="PF00072">
    <property type="entry name" value="Response_reg"/>
    <property type="match status" value="1"/>
</dbReference>
<feature type="domain" description="Protein kinase" evidence="10">
    <location>
        <begin position="8"/>
        <end position="277"/>
    </location>
</feature>
<evidence type="ECO:0000256" key="4">
    <source>
        <dbReference type="ARBA" id="ARBA00022553"/>
    </source>
</evidence>
<evidence type="ECO:0000256" key="1">
    <source>
        <dbReference type="ARBA" id="ARBA00000085"/>
    </source>
</evidence>
<evidence type="ECO:0000256" key="2">
    <source>
        <dbReference type="ARBA" id="ARBA00006402"/>
    </source>
</evidence>
<dbReference type="SMART" id="SM00065">
    <property type="entry name" value="GAF"/>
    <property type="match status" value="1"/>
</dbReference>
<evidence type="ECO:0000313" key="13">
    <source>
        <dbReference type="EMBL" id="VXD11993.1"/>
    </source>
</evidence>
<proteinExistence type="inferred from homology"/>
<evidence type="ECO:0000259" key="10">
    <source>
        <dbReference type="PROSITE" id="PS50011"/>
    </source>
</evidence>
<dbReference type="Gene3D" id="1.10.287.130">
    <property type="match status" value="1"/>
</dbReference>
<dbReference type="GO" id="GO:0000155">
    <property type="term" value="F:phosphorelay sensor kinase activity"/>
    <property type="evidence" value="ECO:0007669"/>
    <property type="project" value="InterPro"/>
</dbReference>
<dbReference type="Gene3D" id="3.30.565.10">
    <property type="entry name" value="Histidine kinase-like ATPase, C-terminal domain"/>
    <property type="match status" value="1"/>
</dbReference>
<dbReference type="Pfam" id="PF00512">
    <property type="entry name" value="HisKA"/>
    <property type="match status" value="1"/>
</dbReference>
<feature type="domain" description="Response regulatory" evidence="12">
    <location>
        <begin position="1795"/>
        <end position="1918"/>
    </location>
</feature>
<dbReference type="SUPFAM" id="SSF47384">
    <property type="entry name" value="Homodimeric domain of signal transducing histidine kinase"/>
    <property type="match status" value="1"/>
</dbReference>
<dbReference type="SUPFAM" id="SSF55874">
    <property type="entry name" value="ATPase domain of HSP90 chaperone/DNA topoisomerase II/histidine kinase"/>
    <property type="match status" value="1"/>
</dbReference>
<dbReference type="PRINTS" id="PR00344">
    <property type="entry name" value="BCTRLSENSOR"/>
</dbReference>
<dbReference type="Gene3D" id="3.40.50.300">
    <property type="entry name" value="P-loop containing nucleotide triphosphate hydrolases"/>
    <property type="match status" value="1"/>
</dbReference>
<dbReference type="Gene3D" id="3.30.200.20">
    <property type="entry name" value="Phosphorylase Kinase, domain 1"/>
    <property type="match status" value="1"/>
</dbReference>
<dbReference type="InterPro" id="IPR027417">
    <property type="entry name" value="P-loop_NTPase"/>
</dbReference>
<keyword evidence="4 9" id="KW-0597">Phosphoprotein</keyword>
<dbReference type="InterPro" id="IPR011006">
    <property type="entry name" value="CheY-like_superfamily"/>
</dbReference>
<dbReference type="CDD" id="cd00082">
    <property type="entry name" value="HisKA"/>
    <property type="match status" value="1"/>
</dbReference>
<dbReference type="InterPro" id="IPR003594">
    <property type="entry name" value="HATPase_dom"/>
</dbReference>
<dbReference type="InterPro" id="IPR041664">
    <property type="entry name" value="AAA_16"/>
</dbReference>
<dbReference type="Gene3D" id="3.30.450.40">
    <property type="match status" value="1"/>
</dbReference>
<evidence type="ECO:0000256" key="7">
    <source>
        <dbReference type="ARBA" id="ARBA00023012"/>
    </source>
</evidence>
<dbReference type="SMART" id="SM00387">
    <property type="entry name" value="HATPase_c"/>
    <property type="match status" value="1"/>
</dbReference>